<evidence type="ECO:0000256" key="12">
    <source>
        <dbReference type="ARBA" id="ARBA00022946"/>
    </source>
</evidence>
<feature type="domain" description="PRORP" evidence="16">
    <location>
        <begin position="300"/>
        <end position="535"/>
    </location>
</feature>
<keyword evidence="13" id="KW-0496">Mitochondrion</keyword>
<evidence type="ECO:0000256" key="5">
    <source>
        <dbReference type="ARBA" id="ARBA00012179"/>
    </source>
</evidence>
<evidence type="ECO:0000256" key="10">
    <source>
        <dbReference type="ARBA" id="ARBA00022833"/>
    </source>
</evidence>
<evidence type="ECO:0000259" key="16">
    <source>
        <dbReference type="Pfam" id="PF16953"/>
    </source>
</evidence>
<dbReference type="Gene3D" id="1.25.40.10">
    <property type="entry name" value="Tetratricopeptide repeat domain"/>
    <property type="match status" value="1"/>
</dbReference>
<evidence type="ECO:0000256" key="4">
    <source>
        <dbReference type="ARBA" id="ARBA00007626"/>
    </source>
</evidence>
<dbReference type="EC" id="3.1.26.5" evidence="5"/>
<evidence type="ECO:0000256" key="6">
    <source>
        <dbReference type="ARBA" id="ARBA00022694"/>
    </source>
</evidence>
<dbReference type="GO" id="GO:0030678">
    <property type="term" value="C:mitochondrial ribonuclease P complex"/>
    <property type="evidence" value="ECO:0007669"/>
    <property type="project" value="TreeGrafter"/>
</dbReference>
<comment type="cofactor">
    <cofactor evidence="2">
        <name>Mg(2+)</name>
        <dbReference type="ChEBI" id="CHEBI:18420"/>
    </cofactor>
</comment>
<keyword evidence="9" id="KW-0378">Hydrolase</keyword>
<evidence type="ECO:0000256" key="2">
    <source>
        <dbReference type="ARBA" id="ARBA00001946"/>
    </source>
</evidence>
<dbReference type="GO" id="GO:0046872">
    <property type="term" value="F:metal ion binding"/>
    <property type="evidence" value="ECO:0007669"/>
    <property type="project" value="UniProtKB-KW"/>
</dbReference>
<dbReference type="OrthoDB" id="46913at2759"/>
<keyword evidence="7" id="KW-0540">Nuclease</keyword>
<dbReference type="CDD" id="cd18718">
    <property type="entry name" value="PIN_PRORP"/>
    <property type="match status" value="1"/>
</dbReference>
<dbReference type="PANTHER" id="PTHR13547:SF1">
    <property type="entry name" value="MITOCHONDRIAL RIBONUCLEASE P CATALYTIC SUBUNIT"/>
    <property type="match status" value="1"/>
</dbReference>
<comment type="subcellular location">
    <subcellularLocation>
        <location evidence="3">Mitochondrion</location>
    </subcellularLocation>
</comment>
<dbReference type="AlphaFoldDB" id="A0A034V3M8"/>
<keyword evidence="8" id="KW-0479">Metal-binding</keyword>
<sequence length="539" mass="61984">MLCLNIFRQSKNISGKKLYPFFSSLQLLNPLTRKSSTYKRSQLSVPHTDHLLTIKKELFEKRTELSDNEWQDLRNNLISNYKHISNSNVDAIILGLCGSVEQLPLAKNYVHYLRECGFEPNLASVGRLLRIYNTSYHKKGGNDASLTPEEQQDIFEIYAKLRERHEILDATTCGNLICGLVCTKEWRTGIELLTMTKLTSTPSIGAYTELTVKAFTEGELNIGWNLLDETVAQGKEPKCETYKAYLRYIARQPLTLQCNLETLFAFWEKYELIITANVAEVITEILNNNLHSVRSSLTDAQGKCVQCKLHMRTITISDAEFAKLSNSFLNKVLIRNDVFQKSTPEEVEQFKRYVNKTAPYDCVIDGLNVAYSMGAKKSPKMLASLLANVVKHFKTQGKHVLVLGRKHMNSWPKDSMLYIRKNASMFLTNNLSQDDPFLLYATLKSGQSTDFFSRDLMRSHAFLLGNELRAIFRHWQQIHQYSLITQTDNGRIIVKEPTRHLLCTHKIQDTWHVPYKQSYTPNPAELFEVPESWLCIKFK</sequence>
<keyword evidence="6" id="KW-0819">tRNA processing</keyword>
<reference evidence="17" key="1">
    <citation type="journal article" date="2014" name="BMC Genomics">
        <title>Characterizing the developmental transcriptome of the oriental fruit fly, Bactrocera dorsalis (Diptera: Tephritidae) through comparative genomic analysis with Drosophila melanogaster utilizing modENCODE datasets.</title>
        <authorList>
            <person name="Geib S.M."/>
            <person name="Calla B."/>
            <person name="Hall B."/>
            <person name="Hou S."/>
            <person name="Manoukis N.C."/>
        </authorList>
    </citation>
    <scope>NUCLEOTIDE SEQUENCE</scope>
    <source>
        <strain evidence="17">Punador</strain>
    </source>
</reference>
<evidence type="ECO:0000256" key="13">
    <source>
        <dbReference type="ARBA" id="ARBA00023128"/>
    </source>
</evidence>
<dbReference type="PANTHER" id="PTHR13547">
    <property type="match status" value="1"/>
</dbReference>
<proteinExistence type="inferred from homology"/>
<evidence type="ECO:0000256" key="11">
    <source>
        <dbReference type="ARBA" id="ARBA00022842"/>
    </source>
</evidence>
<organism evidence="17">
    <name type="scientific">Bactrocera dorsalis</name>
    <name type="common">Oriental fruit fly</name>
    <name type="synonym">Dacus dorsalis</name>
    <dbReference type="NCBI Taxonomy" id="27457"/>
    <lineage>
        <taxon>Eukaryota</taxon>
        <taxon>Metazoa</taxon>
        <taxon>Ecdysozoa</taxon>
        <taxon>Arthropoda</taxon>
        <taxon>Hexapoda</taxon>
        <taxon>Insecta</taxon>
        <taxon>Pterygota</taxon>
        <taxon>Neoptera</taxon>
        <taxon>Endopterygota</taxon>
        <taxon>Diptera</taxon>
        <taxon>Brachycera</taxon>
        <taxon>Muscomorpha</taxon>
        <taxon>Tephritoidea</taxon>
        <taxon>Tephritidae</taxon>
        <taxon>Bactrocera</taxon>
        <taxon>Bactrocera</taxon>
    </lineage>
</organism>
<dbReference type="GO" id="GO:0004526">
    <property type="term" value="F:ribonuclease P activity"/>
    <property type="evidence" value="ECO:0007669"/>
    <property type="project" value="UniProtKB-EC"/>
</dbReference>
<dbReference type="GO" id="GO:0097745">
    <property type="term" value="P:mitochondrial tRNA 5'-end processing"/>
    <property type="evidence" value="ECO:0007669"/>
    <property type="project" value="TreeGrafter"/>
</dbReference>
<evidence type="ECO:0000256" key="3">
    <source>
        <dbReference type="ARBA" id="ARBA00004173"/>
    </source>
</evidence>
<evidence type="ECO:0000256" key="15">
    <source>
        <dbReference type="ARBA" id="ARBA00044559"/>
    </source>
</evidence>
<gene>
    <name evidence="17" type="primary">MRRP3</name>
</gene>
<dbReference type="InterPro" id="IPR011990">
    <property type="entry name" value="TPR-like_helical_dom_sf"/>
</dbReference>
<accession>A0A034V3M8</accession>
<dbReference type="InterPro" id="IPR031595">
    <property type="entry name" value="PRORP_C"/>
</dbReference>
<comment type="similarity">
    <text evidence="4">Belongs to the PPR family. P subfamily.</text>
</comment>
<evidence type="ECO:0000256" key="8">
    <source>
        <dbReference type="ARBA" id="ARBA00022723"/>
    </source>
</evidence>
<evidence type="ECO:0000313" key="17">
    <source>
        <dbReference type="EMBL" id="JAC36722.1"/>
    </source>
</evidence>
<evidence type="ECO:0000256" key="14">
    <source>
        <dbReference type="ARBA" id="ARBA00044536"/>
    </source>
</evidence>
<keyword evidence="10" id="KW-0862">Zinc</keyword>
<dbReference type="GO" id="GO:0001682">
    <property type="term" value="P:tRNA 5'-leader removal"/>
    <property type="evidence" value="ECO:0007669"/>
    <property type="project" value="TreeGrafter"/>
</dbReference>
<comment type="catalytic activity">
    <reaction evidence="1">
        <text>Endonucleolytic cleavage of RNA, removing 5'-extranucleotides from tRNA precursor.</text>
        <dbReference type="EC" id="3.1.26.5"/>
    </reaction>
</comment>
<dbReference type="EMBL" id="GAKP01022230">
    <property type="protein sequence ID" value="JAC36722.1"/>
    <property type="molecule type" value="Transcribed_RNA"/>
</dbReference>
<evidence type="ECO:0000256" key="9">
    <source>
        <dbReference type="ARBA" id="ARBA00022801"/>
    </source>
</evidence>
<dbReference type="Gene3D" id="3.40.50.11980">
    <property type="match status" value="1"/>
</dbReference>
<dbReference type="Pfam" id="PF16953">
    <property type="entry name" value="PRORP"/>
    <property type="match status" value="1"/>
</dbReference>
<dbReference type="FunFam" id="3.40.50.11980:FF:000006">
    <property type="entry name" value="AGAP001968-PB"/>
    <property type="match status" value="1"/>
</dbReference>
<keyword evidence="12" id="KW-0809">Transit peptide</keyword>
<dbReference type="InterPro" id="IPR033495">
    <property type="entry name" value="MRPP3_PIN_dom"/>
</dbReference>
<evidence type="ECO:0000256" key="1">
    <source>
        <dbReference type="ARBA" id="ARBA00000928"/>
    </source>
</evidence>
<protein>
    <recommendedName>
        <fullName evidence="14">Mitochondrial ribonuclease P catalytic subunit</fullName>
        <ecNumber evidence="5">3.1.26.5</ecNumber>
    </recommendedName>
    <alternativeName>
        <fullName evidence="15">Mitochondrial ribonuclease P protein 3</fullName>
    </alternativeName>
</protein>
<keyword evidence="11" id="KW-0460">Magnesium</keyword>
<evidence type="ECO:0000256" key="7">
    <source>
        <dbReference type="ARBA" id="ARBA00022722"/>
    </source>
</evidence>
<name>A0A034V3M8_BACDO</name>